<accession>A0A833ST60</accession>
<dbReference type="InterPro" id="IPR041588">
    <property type="entry name" value="Integrase_H2C2"/>
</dbReference>
<proteinExistence type="predicted"/>
<reference evidence="2" key="2">
    <citation type="submission" date="2020-03" db="EMBL/GenBank/DDBJ databases">
        <title>Walnut 2.0.</title>
        <authorList>
            <person name="Marrano A."/>
            <person name="Britton M."/>
            <person name="Zimin A.V."/>
            <person name="Zaini P.A."/>
            <person name="Workman R."/>
            <person name="Puiu D."/>
            <person name="Bianco L."/>
            <person name="Allen B.J."/>
            <person name="Troggio M."/>
            <person name="Leslie C.A."/>
            <person name="Timp W."/>
            <person name="Dendekar A."/>
            <person name="Salzberg S.L."/>
            <person name="Neale D.B."/>
        </authorList>
    </citation>
    <scope>NUCLEOTIDE SEQUENCE</scope>
    <source>
        <tissue evidence="2">Leaves</tissue>
    </source>
</reference>
<sequence length="143" mass="16781">MEEQNEGCEGALAMISFPTLDWVEELKASYADSIEMKELVERLQENRNPHKGYQLQQGLILKRGRIVVVAHSFFKETVMQYIHDNLVREHSGYLKTYQRTKRDFYWKGMKDIKKLVRECDVCQAVKYETTLLAGLLQPLPTRQ</sequence>
<reference evidence="2" key="1">
    <citation type="submission" date="2015-10" db="EMBL/GenBank/DDBJ databases">
        <authorList>
            <person name="Martinez-Garcia P.J."/>
            <person name="Crepeau M.W."/>
            <person name="Puiu D."/>
            <person name="Gonzalez-Ibeas D."/>
            <person name="Whalen J."/>
            <person name="Stevens K."/>
            <person name="Paul R."/>
            <person name="Butterfield T."/>
            <person name="Britton M."/>
            <person name="Reagan R."/>
            <person name="Chakraborty S."/>
            <person name="Walawage S.L."/>
            <person name="Vasquez-Gross H.A."/>
            <person name="Cardeno C."/>
            <person name="Famula R."/>
            <person name="Pratt K."/>
            <person name="Kuruganti S."/>
            <person name="Aradhya M.K."/>
            <person name="Leslie C.A."/>
            <person name="Dandekar A.M."/>
            <person name="Salzberg S.L."/>
            <person name="Wegrzyn J.L."/>
            <person name="Langley C.H."/>
            <person name="Neale D.B."/>
        </authorList>
    </citation>
    <scope>NUCLEOTIDE SEQUENCE</scope>
    <source>
        <tissue evidence="2">Leaves</tissue>
    </source>
</reference>
<feature type="domain" description="Integrase zinc-binding" evidence="1">
    <location>
        <begin position="75"/>
        <end position="127"/>
    </location>
</feature>
<comment type="caution">
    <text evidence="2">The sequence shown here is derived from an EMBL/GenBank/DDBJ whole genome shotgun (WGS) entry which is preliminary data.</text>
</comment>
<gene>
    <name evidence="2" type="ORF">F2P56_032626</name>
</gene>
<organism evidence="2 3">
    <name type="scientific">Juglans regia</name>
    <name type="common">English walnut</name>
    <dbReference type="NCBI Taxonomy" id="51240"/>
    <lineage>
        <taxon>Eukaryota</taxon>
        <taxon>Viridiplantae</taxon>
        <taxon>Streptophyta</taxon>
        <taxon>Embryophyta</taxon>
        <taxon>Tracheophyta</taxon>
        <taxon>Spermatophyta</taxon>
        <taxon>Magnoliopsida</taxon>
        <taxon>eudicotyledons</taxon>
        <taxon>Gunneridae</taxon>
        <taxon>Pentapetalae</taxon>
        <taxon>rosids</taxon>
        <taxon>fabids</taxon>
        <taxon>Fagales</taxon>
        <taxon>Juglandaceae</taxon>
        <taxon>Juglans</taxon>
    </lineage>
</organism>
<dbReference type="AlphaFoldDB" id="A0A833ST60"/>
<dbReference type="Proteomes" id="UP000619265">
    <property type="component" value="Unassembled WGS sequence"/>
</dbReference>
<evidence type="ECO:0000313" key="2">
    <source>
        <dbReference type="EMBL" id="KAF5447046.1"/>
    </source>
</evidence>
<dbReference type="Gene3D" id="1.10.340.70">
    <property type="match status" value="1"/>
</dbReference>
<dbReference type="EMBL" id="LIHL02000014">
    <property type="protein sequence ID" value="KAF5447046.1"/>
    <property type="molecule type" value="Genomic_DNA"/>
</dbReference>
<protein>
    <recommendedName>
        <fullName evidence="1">Integrase zinc-binding domain-containing protein</fullName>
    </recommendedName>
</protein>
<name>A0A833ST60_JUGRE</name>
<evidence type="ECO:0000259" key="1">
    <source>
        <dbReference type="Pfam" id="PF17921"/>
    </source>
</evidence>
<dbReference type="Pfam" id="PF17921">
    <property type="entry name" value="Integrase_H2C2"/>
    <property type="match status" value="1"/>
</dbReference>
<evidence type="ECO:0000313" key="3">
    <source>
        <dbReference type="Proteomes" id="UP000619265"/>
    </source>
</evidence>
<dbReference type="Gramene" id="Jr14_12270_p1">
    <property type="protein sequence ID" value="cds.Jr14_12270_p1"/>
    <property type="gene ID" value="Jr14_12270"/>
</dbReference>